<reference evidence="1" key="1">
    <citation type="submission" date="2020-02" db="EMBL/GenBank/DDBJ databases">
        <authorList>
            <person name="Meier V. D."/>
        </authorList>
    </citation>
    <scope>NUCLEOTIDE SEQUENCE</scope>
    <source>
        <strain evidence="1">AVDCRST_MAG25</strain>
    </source>
</reference>
<dbReference type="InterPro" id="IPR027417">
    <property type="entry name" value="P-loop_NTPase"/>
</dbReference>
<accession>A0A6J4QVV7</accession>
<protein>
    <recommendedName>
        <fullName evidence="2">Sulfotransferase family protein</fullName>
    </recommendedName>
</protein>
<dbReference type="AlphaFoldDB" id="A0A6J4QVV7"/>
<organism evidence="1">
    <name type="scientific">uncultured Rubrobacteraceae bacterium</name>
    <dbReference type="NCBI Taxonomy" id="349277"/>
    <lineage>
        <taxon>Bacteria</taxon>
        <taxon>Bacillati</taxon>
        <taxon>Actinomycetota</taxon>
        <taxon>Rubrobacteria</taxon>
        <taxon>Rubrobacterales</taxon>
        <taxon>Rubrobacteraceae</taxon>
        <taxon>environmental samples</taxon>
    </lineage>
</organism>
<dbReference type="Gene3D" id="3.40.50.300">
    <property type="entry name" value="P-loop containing nucleotide triphosphate hydrolases"/>
    <property type="match status" value="1"/>
</dbReference>
<dbReference type="InterPro" id="IPR053226">
    <property type="entry name" value="Pyrrolopyrazine_biosynth_F"/>
</dbReference>
<dbReference type="EMBL" id="CADCVI010000014">
    <property type="protein sequence ID" value="CAA9456480.1"/>
    <property type="molecule type" value="Genomic_DNA"/>
</dbReference>
<evidence type="ECO:0000313" key="1">
    <source>
        <dbReference type="EMBL" id="CAA9456480.1"/>
    </source>
</evidence>
<sequence>MSNERPIALWAVPRSISTAFERVFVERGDFRVLHEPFSTSYYFSPERRSERFPDGEIKEEYRYENVLSEVMAPGKKPVFLKDMAYHIASIMDRELVGRFQNTFLMRDPRAVIASYAKKWPDFTFEEAGYEELYRLHGYAVENGQDPVVIDAQDLSENPDAVVAAYCDSLGIDHRPEALTWEAREIPEWEMWDGWHDSAQESTGIGKLERKEVELPENLEELYLRCLPFYEALYAERLRV</sequence>
<name>A0A6J4QVV7_9ACTN</name>
<dbReference type="PANTHER" id="PTHR48419">
    <property type="entry name" value="SULFOTRANSFERASE DOMAIN-CONTAINING PROTEIN"/>
    <property type="match status" value="1"/>
</dbReference>
<dbReference type="SUPFAM" id="SSF52540">
    <property type="entry name" value="P-loop containing nucleoside triphosphate hydrolases"/>
    <property type="match status" value="1"/>
</dbReference>
<proteinExistence type="predicted"/>
<dbReference type="PANTHER" id="PTHR48419:SF1">
    <property type="entry name" value="SULFOTRANSFERASE DOMAIN-CONTAINING PROTEIN"/>
    <property type="match status" value="1"/>
</dbReference>
<dbReference type="Pfam" id="PF19798">
    <property type="entry name" value="Sulfotransfer_5"/>
    <property type="match status" value="1"/>
</dbReference>
<evidence type="ECO:0008006" key="2">
    <source>
        <dbReference type="Google" id="ProtNLM"/>
    </source>
</evidence>
<gene>
    <name evidence="1" type="ORF">AVDCRST_MAG25-184</name>
</gene>